<keyword evidence="2" id="KW-1185">Reference proteome</keyword>
<comment type="caution">
    <text evidence="1">The sequence shown here is derived from an EMBL/GenBank/DDBJ whole genome shotgun (WGS) entry which is preliminary data.</text>
</comment>
<gene>
    <name evidence="1" type="ORF">PMACD_LOCUS11722</name>
</gene>
<accession>A0A821VHH6</accession>
<dbReference type="EMBL" id="CAJOBZ010000041">
    <property type="protein sequence ID" value="CAF4906195.1"/>
    <property type="molecule type" value="Genomic_DNA"/>
</dbReference>
<name>A0A821VHH6_9NEOP</name>
<evidence type="ECO:0000313" key="1">
    <source>
        <dbReference type="EMBL" id="CAF4906195.1"/>
    </source>
</evidence>
<dbReference type="Proteomes" id="UP000663880">
    <property type="component" value="Unassembled WGS sequence"/>
</dbReference>
<sequence length="93" mass="10610">MSRSKKILDMYKKTDAERPELSAPFSNVPTDYTKKSVNTDNKAHLCLPVQKKSGQELADIWEEVLHEDVGPKKLPAIAQYRMCLIRAEFTQST</sequence>
<evidence type="ECO:0000313" key="2">
    <source>
        <dbReference type="Proteomes" id="UP000663880"/>
    </source>
</evidence>
<proteinExistence type="predicted"/>
<protein>
    <submittedName>
        <fullName evidence="1">Uncharacterized protein</fullName>
    </submittedName>
</protein>
<reference evidence="1" key="1">
    <citation type="submission" date="2021-02" db="EMBL/GenBank/DDBJ databases">
        <authorList>
            <person name="Steward A R."/>
        </authorList>
    </citation>
    <scope>NUCLEOTIDE SEQUENCE</scope>
</reference>
<dbReference type="AlphaFoldDB" id="A0A821VHH6"/>
<dbReference type="OrthoDB" id="6136790at2759"/>
<organism evidence="1 2">
    <name type="scientific">Pieris macdunnoughi</name>
    <dbReference type="NCBI Taxonomy" id="345717"/>
    <lineage>
        <taxon>Eukaryota</taxon>
        <taxon>Metazoa</taxon>
        <taxon>Ecdysozoa</taxon>
        <taxon>Arthropoda</taxon>
        <taxon>Hexapoda</taxon>
        <taxon>Insecta</taxon>
        <taxon>Pterygota</taxon>
        <taxon>Neoptera</taxon>
        <taxon>Endopterygota</taxon>
        <taxon>Lepidoptera</taxon>
        <taxon>Glossata</taxon>
        <taxon>Ditrysia</taxon>
        <taxon>Papilionoidea</taxon>
        <taxon>Pieridae</taxon>
        <taxon>Pierinae</taxon>
        <taxon>Pieris</taxon>
    </lineage>
</organism>